<dbReference type="GO" id="GO:0005737">
    <property type="term" value="C:cytoplasm"/>
    <property type="evidence" value="ECO:0007669"/>
    <property type="project" value="TreeGrafter"/>
</dbReference>
<evidence type="ECO:0000313" key="6">
    <source>
        <dbReference type="EMBL" id="KAK9879274.1"/>
    </source>
</evidence>
<evidence type="ECO:0000256" key="4">
    <source>
        <dbReference type="PROSITE-ProRule" id="PRU00455"/>
    </source>
</evidence>
<keyword evidence="3" id="KW-0862">Zinc</keyword>
<keyword evidence="2 4" id="KW-0863">Zinc-finger</keyword>
<accession>A0AAW1U8M1</accession>
<proteinExistence type="predicted"/>
<dbReference type="Gene3D" id="3.30.40.10">
    <property type="entry name" value="Zinc/RING finger domain, C3HC4 (zinc finger)"/>
    <property type="match status" value="1"/>
</dbReference>
<dbReference type="GO" id="GO:0043161">
    <property type="term" value="P:proteasome-mediated ubiquitin-dependent protein catabolic process"/>
    <property type="evidence" value="ECO:0007669"/>
    <property type="project" value="TreeGrafter"/>
</dbReference>
<gene>
    <name evidence="6" type="ORF">WA026_004119</name>
</gene>
<dbReference type="GO" id="GO:0031624">
    <property type="term" value="F:ubiquitin conjugating enzyme binding"/>
    <property type="evidence" value="ECO:0007669"/>
    <property type="project" value="TreeGrafter"/>
</dbReference>
<keyword evidence="7" id="KW-1185">Reference proteome</keyword>
<dbReference type="PANTHER" id="PTHR45877">
    <property type="entry name" value="E3 UBIQUITIN-PROTEIN LIGASE SIAH2"/>
    <property type="match status" value="1"/>
</dbReference>
<reference evidence="6 7" key="1">
    <citation type="submission" date="2023-03" db="EMBL/GenBank/DDBJ databases">
        <title>Genome insight into feeding habits of ladybird beetles.</title>
        <authorList>
            <person name="Li H.-S."/>
            <person name="Huang Y.-H."/>
            <person name="Pang H."/>
        </authorList>
    </citation>
    <scope>NUCLEOTIDE SEQUENCE [LARGE SCALE GENOMIC DNA]</scope>
    <source>
        <strain evidence="6">SYSU_2023b</strain>
        <tissue evidence="6">Whole body</tissue>
    </source>
</reference>
<evidence type="ECO:0000256" key="3">
    <source>
        <dbReference type="ARBA" id="ARBA00022833"/>
    </source>
</evidence>
<feature type="domain" description="SIAH-type" evidence="5">
    <location>
        <begin position="85"/>
        <end position="146"/>
    </location>
</feature>
<dbReference type="Proteomes" id="UP001431783">
    <property type="component" value="Unassembled WGS sequence"/>
</dbReference>
<comment type="caution">
    <text evidence="6">The sequence shown here is derived from an EMBL/GenBank/DDBJ whole genome shotgun (WGS) entry which is preliminary data.</text>
</comment>
<sequence>MQTANNLCTNNLEEINQVVINNTLAEVYKQFICHYCKNICHPPLLRSNLGHMLCTVCLKKNRARKFVNFIPSSSRPSDLEDLYLKHKFHCRYKNQGCVFYGTGRELIEHHKHCKHYSVLCLCLKSSGCDWYGKPKDIFTHFQNIHPGRGQFQDNVTKVLPIINKAEQSVRVHYLIMIYNRVFLVILARDSHRSGLKYFATNMEPFNVENYELVIEHVRRDIVRKCVTLNIVQSDNIKKHTPLLYDSGITINDFSRNYVMYIRRKNWLILKCSKFYTFSKRYFNSKFDKTD</sequence>
<evidence type="ECO:0000313" key="7">
    <source>
        <dbReference type="Proteomes" id="UP001431783"/>
    </source>
</evidence>
<dbReference type="AlphaFoldDB" id="A0AAW1U8M1"/>
<evidence type="ECO:0000256" key="2">
    <source>
        <dbReference type="ARBA" id="ARBA00022771"/>
    </source>
</evidence>
<dbReference type="EMBL" id="JARQZJ010000061">
    <property type="protein sequence ID" value="KAK9879274.1"/>
    <property type="molecule type" value="Genomic_DNA"/>
</dbReference>
<dbReference type="SUPFAM" id="SSF49599">
    <property type="entry name" value="TRAF domain-like"/>
    <property type="match status" value="1"/>
</dbReference>
<dbReference type="InterPro" id="IPR013083">
    <property type="entry name" value="Znf_RING/FYVE/PHD"/>
</dbReference>
<dbReference type="GO" id="GO:0061630">
    <property type="term" value="F:ubiquitin protein ligase activity"/>
    <property type="evidence" value="ECO:0007669"/>
    <property type="project" value="TreeGrafter"/>
</dbReference>
<name>A0AAW1U8M1_9CUCU</name>
<keyword evidence="1" id="KW-0479">Metal-binding</keyword>
<protein>
    <recommendedName>
        <fullName evidence="5">SIAH-type domain-containing protein</fullName>
    </recommendedName>
</protein>
<dbReference type="InterPro" id="IPR004162">
    <property type="entry name" value="SINA-like_animal"/>
</dbReference>
<dbReference type="PROSITE" id="PS51081">
    <property type="entry name" value="ZF_SIAH"/>
    <property type="match status" value="1"/>
</dbReference>
<evidence type="ECO:0000256" key="1">
    <source>
        <dbReference type="ARBA" id="ARBA00022723"/>
    </source>
</evidence>
<dbReference type="InterPro" id="IPR013010">
    <property type="entry name" value="Znf_SIAH"/>
</dbReference>
<organism evidence="6 7">
    <name type="scientific">Henosepilachna vigintioctopunctata</name>
    <dbReference type="NCBI Taxonomy" id="420089"/>
    <lineage>
        <taxon>Eukaryota</taxon>
        <taxon>Metazoa</taxon>
        <taxon>Ecdysozoa</taxon>
        <taxon>Arthropoda</taxon>
        <taxon>Hexapoda</taxon>
        <taxon>Insecta</taxon>
        <taxon>Pterygota</taxon>
        <taxon>Neoptera</taxon>
        <taxon>Endopterygota</taxon>
        <taxon>Coleoptera</taxon>
        <taxon>Polyphaga</taxon>
        <taxon>Cucujiformia</taxon>
        <taxon>Coccinelloidea</taxon>
        <taxon>Coccinellidae</taxon>
        <taxon>Epilachninae</taxon>
        <taxon>Epilachnini</taxon>
        <taxon>Henosepilachna</taxon>
    </lineage>
</organism>
<dbReference type="PANTHER" id="PTHR45877:SF2">
    <property type="entry name" value="E3 UBIQUITIN-PROTEIN LIGASE SINA-RELATED"/>
    <property type="match status" value="1"/>
</dbReference>
<evidence type="ECO:0000259" key="5">
    <source>
        <dbReference type="PROSITE" id="PS51081"/>
    </source>
</evidence>
<dbReference type="GO" id="GO:0008270">
    <property type="term" value="F:zinc ion binding"/>
    <property type="evidence" value="ECO:0007669"/>
    <property type="project" value="UniProtKB-KW"/>
</dbReference>